<dbReference type="RefSeq" id="WP_093345226.1">
    <property type="nucleotide sequence ID" value="NZ_FOUY01000018.1"/>
</dbReference>
<dbReference type="Proteomes" id="UP000199614">
    <property type="component" value="Unassembled WGS sequence"/>
</dbReference>
<dbReference type="SUPFAM" id="SSF103481">
    <property type="entry name" value="Multidrug resistance efflux transporter EmrE"/>
    <property type="match status" value="2"/>
</dbReference>
<evidence type="ECO:0000313" key="3">
    <source>
        <dbReference type="Proteomes" id="UP000199614"/>
    </source>
</evidence>
<dbReference type="STRING" id="260086.SAMN05216207_1018109"/>
<dbReference type="InterPro" id="IPR037185">
    <property type="entry name" value="EmrE-like"/>
</dbReference>
<evidence type="ECO:0000313" key="2">
    <source>
        <dbReference type="EMBL" id="SFN65166.1"/>
    </source>
</evidence>
<feature type="transmembrane region" description="Helical" evidence="1">
    <location>
        <begin position="126"/>
        <end position="142"/>
    </location>
</feature>
<dbReference type="Gene3D" id="1.10.3730.20">
    <property type="match status" value="1"/>
</dbReference>
<keyword evidence="1" id="KW-1133">Transmembrane helix</keyword>
<name>A0A1I5ARJ0_PSUAM</name>
<protein>
    <submittedName>
        <fullName evidence="2">Uncharacterized membrane protein</fullName>
    </submittedName>
</protein>
<keyword evidence="3" id="KW-1185">Reference proteome</keyword>
<feature type="transmembrane region" description="Helical" evidence="1">
    <location>
        <begin position="217"/>
        <end position="238"/>
    </location>
</feature>
<feature type="transmembrane region" description="Helical" evidence="1">
    <location>
        <begin position="6"/>
        <end position="24"/>
    </location>
</feature>
<keyword evidence="1" id="KW-0472">Membrane</keyword>
<reference evidence="2 3" key="1">
    <citation type="submission" date="2016-10" db="EMBL/GenBank/DDBJ databases">
        <authorList>
            <person name="de Groot N.N."/>
        </authorList>
    </citation>
    <scope>NUCLEOTIDE SEQUENCE [LARGE SCALE GENOMIC DNA]</scope>
    <source>
        <strain evidence="2 3">CGMCC 4.1877</strain>
    </source>
</reference>
<keyword evidence="1" id="KW-0812">Transmembrane</keyword>
<dbReference type="AlphaFoldDB" id="A0A1I5ARJ0"/>
<dbReference type="OrthoDB" id="68076at2"/>
<sequence>MAEVLALAAALCFGLVHFLSGLLARRADSYGVAAVGQLGGTVLVAVVAVAGAVTGAGPSPAAAAHAGVVALGWGALSGVGTGIGVAYLYRGLASGRMSVVVPLSDVAAVALPVLVGVVLLGDRPGLPAWTGIALAVPALWLVSRRPSTGGGADTGRTAAGTRFGLLAGIGFAVQFLAISRIDPAAGLWPILLARAAAAVTIWPMARAAGAELRIPRRLVLPAALVGALGSVAIVLYLAATREQLLAVATVLAALYPAVPVLLAIALLRERPGRAQVTGLVTTATAIGLIALS</sequence>
<gene>
    <name evidence="2" type="ORF">SAMN05216207_1018109</name>
</gene>
<feature type="transmembrane region" description="Helical" evidence="1">
    <location>
        <begin position="62"/>
        <end position="88"/>
    </location>
</feature>
<accession>A0A1I5ARJ0</accession>
<proteinExistence type="predicted"/>
<dbReference type="EMBL" id="FOUY01000018">
    <property type="protein sequence ID" value="SFN65166.1"/>
    <property type="molecule type" value="Genomic_DNA"/>
</dbReference>
<feature type="transmembrane region" description="Helical" evidence="1">
    <location>
        <begin position="100"/>
        <end position="120"/>
    </location>
</feature>
<feature type="transmembrane region" description="Helical" evidence="1">
    <location>
        <begin position="163"/>
        <end position="181"/>
    </location>
</feature>
<evidence type="ECO:0000256" key="1">
    <source>
        <dbReference type="SAM" id="Phobius"/>
    </source>
</evidence>
<feature type="transmembrane region" description="Helical" evidence="1">
    <location>
        <begin position="31"/>
        <end position="56"/>
    </location>
</feature>
<feature type="transmembrane region" description="Helical" evidence="1">
    <location>
        <begin position="244"/>
        <end position="267"/>
    </location>
</feature>
<organism evidence="2 3">
    <name type="scientific">Pseudonocardia ammonioxydans</name>
    <dbReference type="NCBI Taxonomy" id="260086"/>
    <lineage>
        <taxon>Bacteria</taxon>
        <taxon>Bacillati</taxon>
        <taxon>Actinomycetota</taxon>
        <taxon>Actinomycetes</taxon>
        <taxon>Pseudonocardiales</taxon>
        <taxon>Pseudonocardiaceae</taxon>
        <taxon>Pseudonocardia</taxon>
    </lineage>
</organism>
<feature type="transmembrane region" description="Helical" evidence="1">
    <location>
        <begin position="187"/>
        <end position="205"/>
    </location>
</feature>